<dbReference type="Pfam" id="PF08942">
    <property type="entry name" value="DUF1919"/>
    <property type="match status" value="1"/>
</dbReference>
<reference evidence="1 2" key="1">
    <citation type="submission" date="2019-01" db="EMBL/GenBank/DDBJ databases">
        <title>Colonization of the human gut by bovine bacteria present in Parmesan cheese.</title>
        <authorList>
            <person name="Lugli G.A."/>
            <person name="Milani C."/>
        </authorList>
    </citation>
    <scope>NUCLEOTIDE SEQUENCE [LARGE SCALE GENOMIC DNA]</scope>
    <source>
        <strain evidence="1 2">LDELB18P1</strain>
    </source>
</reference>
<protein>
    <recommendedName>
        <fullName evidence="3">DUF1919 domain-containing protein</fullName>
    </recommendedName>
</protein>
<dbReference type="Proteomes" id="UP000292818">
    <property type="component" value="Unassembled WGS sequence"/>
</dbReference>
<dbReference type="AlphaFoldDB" id="A0A4Q7DTV9"/>
<organism evidence="1 2">
    <name type="scientific">Lactobacillus delbrueckii</name>
    <dbReference type="NCBI Taxonomy" id="1584"/>
    <lineage>
        <taxon>Bacteria</taxon>
        <taxon>Bacillati</taxon>
        <taxon>Bacillota</taxon>
        <taxon>Bacilli</taxon>
        <taxon>Lactobacillales</taxon>
        <taxon>Lactobacillaceae</taxon>
        <taxon>Lactobacillus</taxon>
    </lineage>
</organism>
<gene>
    <name evidence="1" type="ORF">LDELB18P1_1688</name>
</gene>
<evidence type="ECO:0000313" key="1">
    <source>
        <dbReference type="EMBL" id="RZM15636.1"/>
    </source>
</evidence>
<sequence>MPTYEGLRLKVLKVKRKAFAKSRKKRLKDTSFTVISNNCWGGMLYESYYLPKESPTVGLFIMASDYIKFISDLKGYLKNELTFIDPAESKWFEEVSDDKRYGTYPVGKLKDIEIFFLHYHSEDEARDKWLRRIKRINWDRLLIKFNDQNGCTRDDVEAFLKLPFKNKIFFTCKDWDVPDPQHVIVKISQFPKYDFIMASYEPFGKNKYIDLDKLVNSLEE</sequence>
<dbReference type="SUPFAM" id="SSF142795">
    <property type="entry name" value="CAC2185-like"/>
    <property type="match status" value="1"/>
</dbReference>
<evidence type="ECO:0000313" key="2">
    <source>
        <dbReference type="Proteomes" id="UP000292818"/>
    </source>
</evidence>
<dbReference type="InterPro" id="IPR015037">
    <property type="entry name" value="DUF1919"/>
</dbReference>
<proteinExistence type="predicted"/>
<comment type="caution">
    <text evidence="1">The sequence shown here is derived from an EMBL/GenBank/DDBJ whole genome shotgun (WGS) entry which is preliminary data.</text>
</comment>
<dbReference type="RefSeq" id="WP_130137735.1">
    <property type="nucleotide sequence ID" value="NZ_SETJ01000078.1"/>
</dbReference>
<name>A0A4Q7DTV9_9LACO</name>
<evidence type="ECO:0008006" key="3">
    <source>
        <dbReference type="Google" id="ProtNLM"/>
    </source>
</evidence>
<dbReference type="EMBL" id="SETJ01000078">
    <property type="protein sequence ID" value="RZM15636.1"/>
    <property type="molecule type" value="Genomic_DNA"/>
</dbReference>
<dbReference type="InterPro" id="IPR037226">
    <property type="entry name" value="CAC2185-like_sf"/>
</dbReference>
<accession>A0A4Q7DTV9</accession>